<reference evidence="8 9" key="1">
    <citation type="submission" date="2020-09" db="EMBL/GenBank/DDBJ databases">
        <title>De no assembly of potato wild relative species, Solanum commersonii.</title>
        <authorList>
            <person name="Cho K."/>
        </authorList>
    </citation>
    <scope>NUCLEOTIDE SEQUENCE [LARGE SCALE GENOMIC DNA]</scope>
    <source>
        <strain evidence="8">LZ3.2</strain>
        <tissue evidence="8">Leaf</tissue>
    </source>
</reference>
<dbReference type="GO" id="GO:0008270">
    <property type="term" value="F:zinc ion binding"/>
    <property type="evidence" value="ECO:0007669"/>
    <property type="project" value="UniProtKB-UniRule"/>
</dbReference>
<dbReference type="InterPro" id="IPR006564">
    <property type="entry name" value="Znf_PMZ"/>
</dbReference>
<feature type="domain" description="SWIM-type" evidence="7">
    <location>
        <begin position="47"/>
        <end position="94"/>
    </location>
</feature>
<evidence type="ECO:0000256" key="3">
    <source>
        <dbReference type="ARBA" id="ARBA00022771"/>
    </source>
</evidence>
<evidence type="ECO:0000256" key="6">
    <source>
        <dbReference type="RuleBase" id="RU367018"/>
    </source>
</evidence>
<keyword evidence="3 5" id="KW-0863">Zinc-finger</keyword>
<dbReference type="EMBL" id="JACXVP010000002">
    <property type="protein sequence ID" value="KAG5620018.1"/>
    <property type="molecule type" value="Genomic_DNA"/>
</dbReference>
<dbReference type="Proteomes" id="UP000824120">
    <property type="component" value="Chromosome 2"/>
</dbReference>
<keyword evidence="9" id="KW-1185">Reference proteome</keyword>
<accession>A0A9J6A6M9</accession>
<evidence type="ECO:0000256" key="5">
    <source>
        <dbReference type="PROSITE-ProRule" id="PRU00325"/>
    </source>
</evidence>
<evidence type="ECO:0000256" key="1">
    <source>
        <dbReference type="ARBA" id="ARBA00005889"/>
    </source>
</evidence>
<name>A0A9J6A6M9_SOLCO</name>
<comment type="caution">
    <text evidence="8">The sequence shown here is derived from an EMBL/GenBank/DDBJ whole genome shotgun (WGS) entry which is preliminary data.</text>
</comment>
<gene>
    <name evidence="8" type="ORF">H5410_005236</name>
</gene>
<evidence type="ECO:0000313" key="8">
    <source>
        <dbReference type="EMBL" id="KAG5620018.1"/>
    </source>
</evidence>
<protein>
    <recommendedName>
        <fullName evidence="6">Protein FAR1-RELATED SEQUENCE</fullName>
    </recommendedName>
</protein>
<dbReference type="InterPro" id="IPR007527">
    <property type="entry name" value="Znf_SWIM"/>
</dbReference>
<dbReference type="OrthoDB" id="1301078at2759"/>
<proteinExistence type="inferred from homology"/>
<dbReference type="PROSITE" id="PS50966">
    <property type="entry name" value="ZF_SWIM"/>
    <property type="match status" value="1"/>
</dbReference>
<keyword evidence="4 6" id="KW-0862">Zinc</keyword>
<dbReference type="GO" id="GO:0006355">
    <property type="term" value="P:regulation of DNA-templated transcription"/>
    <property type="evidence" value="ECO:0007669"/>
    <property type="project" value="UniProtKB-UniRule"/>
</dbReference>
<dbReference type="AlphaFoldDB" id="A0A9J6A6M9"/>
<dbReference type="SMART" id="SM00575">
    <property type="entry name" value="ZnF_PMZ"/>
    <property type="match status" value="1"/>
</dbReference>
<dbReference type="Pfam" id="PF04434">
    <property type="entry name" value="SWIM"/>
    <property type="match status" value="1"/>
</dbReference>
<keyword evidence="6" id="KW-0539">Nucleus</keyword>
<evidence type="ECO:0000256" key="4">
    <source>
        <dbReference type="ARBA" id="ARBA00022833"/>
    </source>
</evidence>
<evidence type="ECO:0000256" key="2">
    <source>
        <dbReference type="ARBA" id="ARBA00022723"/>
    </source>
</evidence>
<dbReference type="PANTHER" id="PTHR31669">
    <property type="entry name" value="PROTEIN FAR1-RELATED SEQUENCE 10-RELATED"/>
    <property type="match status" value="1"/>
</dbReference>
<keyword evidence="2 6" id="KW-0479">Metal-binding</keyword>
<comment type="similarity">
    <text evidence="1 6">Belongs to the FHY3/FAR1 family.</text>
</comment>
<dbReference type="PANTHER" id="PTHR31669:SF299">
    <property type="entry name" value="PROTEIN FAR1-RELATED SEQUENCE"/>
    <property type="match status" value="1"/>
</dbReference>
<dbReference type="InterPro" id="IPR031052">
    <property type="entry name" value="FHY3/FAR1"/>
</dbReference>
<organism evidence="8 9">
    <name type="scientific">Solanum commersonii</name>
    <name type="common">Commerson's wild potato</name>
    <name type="synonym">Commerson's nightshade</name>
    <dbReference type="NCBI Taxonomy" id="4109"/>
    <lineage>
        <taxon>Eukaryota</taxon>
        <taxon>Viridiplantae</taxon>
        <taxon>Streptophyta</taxon>
        <taxon>Embryophyta</taxon>
        <taxon>Tracheophyta</taxon>
        <taxon>Spermatophyta</taxon>
        <taxon>Magnoliopsida</taxon>
        <taxon>eudicotyledons</taxon>
        <taxon>Gunneridae</taxon>
        <taxon>Pentapetalae</taxon>
        <taxon>asterids</taxon>
        <taxon>lamiids</taxon>
        <taxon>Solanales</taxon>
        <taxon>Solanaceae</taxon>
        <taxon>Solanoideae</taxon>
        <taxon>Solaneae</taxon>
        <taxon>Solanum</taxon>
    </lineage>
</organism>
<comment type="subcellular location">
    <subcellularLocation>
        <location evidence="6">Nucleus</location>
    </subcellularLocation>
</comment>
<dbReference type="GO" id="GO:0005634">
    <property type="term" value="C:nucleus"/>
    <property type="evidence" value="ECO:0007669"/>
    <property type="project" value="UniProtKB-SubCell"/>
</dbReference>
<comment type="function">
    <text evidence="6">Putative transcription activator involved in regulating light control of development.</text>
</comment>
<evidence type="ECO:0000313" key="9">
    <source>
        <dbReference type="Proteomes" id="UP000824120"/>
    </source>
</evidence>
<sequence>MLEKYDLKDNNWLKNTFAIREKWSMAYGRNIFSAGMQSTQLRDFHKYNVSTHESGREHAVVVKQSTKVLSCSCKLFEFSGVLCGHALKILNTLNVKDKISDHYILKRWTQNAET</sequence>
<evidence type="ECO:0000259" key="7">
    <source>
        <dbReference type="PROSITE" id="PS50966"/>
    </source>
</evidence>